<dbReference type="Proteomes" id="UP000642070">
    <property type="component" value="Unassembled WGS sequence"/>
</dbReference>
<dbReference type="RefSeq" id="WP_190251488.1">
    <property type="nucleotide sequence ID" value="NZ_BMPI01000018.1"/>
</dbReference>
<keyword evidence="4" id="KW-1185">Reference proteome</keyword>
<dbReference type="InterPro" id="IPR011032">
    <property type="entry name" value="GroES-like_sf"/>
</dbReference>
<comment type="caution">
    <text evidence="3">The sequence shown here is derived from an EMBL/GenBank/DDBJ whole genome shotgun (WGS) entry which is preliminary data.</text>
</comment>
<accession>A0A917WWH4</accession>
<feature type="domain" description="Enoyl reductase (ER)" evidence="2">
    <location>
        <begin position="15"/>
        <end position="284"/>
    </location>
</feature>
<gene>
    <name evidence="3" type="primary">qor</name>
    <name evidence="3" type="ORF">GCM10007977_041060</name>
</gene>
<dbReference type="InterPro" id="IPR036291">
    <property type="entry name" value="NAD(P)-bd_dom_sf"/>
</dbReference>
<dbReference type="Pfam" id="PF13602">
    <property type="entry name" value="ADH_zinc_N_2"/>
    <property type="match status" value="1"/>
</dbReference>
<dbReference type="InterPro" id="IPR020843">
    <property type="entry name" value="ER"/>
</dbReference>
<evidence type="ECO:0000259" key="2">
    <source>
        <dbReference type="SMART" id="SM00829"/>
    </source>
</evidence>
<dbReference type="Gene3D" id="3.90.180.10">
    <property type="entry name" value="Medium-chain alcohol dehydrogenases, catalytic domain"/>
    <property type="match status" value="1"/>
</dbReference>
<sequence length="286" mass="29102">MKAITVTEPGDADGASAAGYSLRDLPDPQIAPDQVLVEVRAAGVNPPGSGPGNGDIPGWDVAGVVVATGADVEGFVVGDEVYACARSTYAERAAIAARDVAHKPAGLSFAEAAAVPLAGLTALQALRAAGTGEGDVVVVHDAAGGVGHFAVQIARALGAERVLGTAAEADHEFLRELGAEPVQQVPEPVDVALDLQGGAATESAVEEVKDPARAVSTAAGGERIAERGGRFLAPRPDAGDLRWLADLADQGRLRVNLHRELPLAEVADAHRLIESGLVRGKVVLTP</sequence>
<dbReference type="PANTHER" id="PTHR44154:SF1">
    <property type="entry name" value="QUINONE OXIDOREDUCTASE"/>
    <property type="match status" value="1"/>
</dbReference>
<evidence type="ECO:0000313" key="3">
    <source>
        <dbReference type="EMBL" id="GGM35358.1"/>
    </source>
</evidence>
<reference evidence="3" key="1">
    <citation type="journal article" date="2014" name="Int. J. Syst. Evol. Microbiol.">
        <title>Complete genome sequence of Corynebacterium casei LMG S-19264T (=DSM 44701T), isolated from a smear-ripened cheese.</title>
        <authorList>
            <consortium name="US DOE Joint Genome Institute (JGI-PGF)"/>
            <person name="Walter F."/>
            <person name="Albersmeier A."/>
            <person name="Kalinowski J."/>
            <person name="Ruckert C."/>
        </authorList>
    </citation>
    <scope>NUCLEOTIDE SEQUENCE</scope>
    <source>
        <strain evidence="3">JCM 19831</strain>
    </source>
</reference>
<evidence type="ECO:0000256" key="1">
    <source>
        <dbReference type="ARBA" id="ARBA00022857"/>
    </source>
</evidence>
<proteinExistence type="predicted"/>
<dbReference type="CDD" id="cd05289">
    <property type="entry name" value="MDR_like_2"/>
    <property type="match status" value="1"/>
</dbReference>
<dbReference type="EMBL" id="BMPI01000018">
    <property type="protein sequence ID" value="GGM35358.1"/>
    <property type="molecule type" value="Genomic_DNA"/>
</dbReference>
<reference evidence="3" key="2">
    <citation type="submission" date="2020-09" db="EMBL/GenBank/DDBJ databases">
        <authorList>
            <person name="Sun Q."/>
            <person name="Ohkuma M."/>
        </authorList>
    </citation>
    <scope>NUCLEOTIDE SEQUENCE</scope>
    <source>
        <strain evidence="3">JCM 19831</strain>
    </source>
</reference>
<dbReference type="SUPFAM" id="SSF50129">
    <property type="entry name" value="GroES-like"/>
    <property type="match status" value="1"/>
</dbReference>
<keyword evidence="1" id="KW-0521">NADP</keyword>
<evidence type="ECO:0000313" key="4">
    <source>
        <dbReference type="Proteomes" id="UP000642070"/>
    </source>
</evidence>
<dbReference type="AlphaFoldDB" id="A0A917WWH4"/>
<organism evidence="3 4">
    <name type="scientific">Dactylosporangium sucinum</name>
    <dbReference type="NCBI Taxonomy" id="1424081"/>
    <lineage>
        <taxon>Bacteria</taxon>
        <taxon>Bacillati</taxon>
        <taxon>Actinomycetota</taxon>
        <taxon>Actinomycetes</taxon>
        <taxon>Micromonosporales</taxon>
        <taxon>Micromonosporaceae</taxon>
        <taxon>Dactylosporangium</taxon>
    </lineage>
</organism>
<dbReference type="GO" id="GO:0016491">
    <property type="term" value="F:oxidoreductase activity"/>
    <property type="evidence" value="ECO:0007669"/>
    <property type="project" value="InterPro"/>
</dbReference>
<dbReference type="PANTHER" id="PTHR44154">
    <property type="entry name" value="QUINONE OXIDOREDUCTASE"/>
    <property type="match status" value="1"/>
</dbReference>
<dbReference type="Gene3D" id="3.40.50.720">
    <property type="entry name" value="NAD(P)-binding Rossmann-like Domain"/>
    <property type="match status" value="1"/>
</dbReference>
<dbReference type="InterPro" id="IPR051603">
    <property type="entry name" value="Zinc-ADH_QOR/CCCR"/>
</dbReference>
<protein>
    <submittedName>
        <fullName evidence="3">NADPH:quinone reductase</fullName>
    </submittedName>
</protein>
<dbReference type="Pfam" id="PF08240">
    <property type="entry name" value="ADH_N"/>
    <property type="match status" value="1"/>
</dbReference>
<dbReference type="SMART" id="SM00829">
    <property type="entry name" value="PKS_ER"/>
    <property type="match status" value="1"/>
</dbReference>
<name>A0A917WWH4_9ACTN</name>
<dbReference type="InterPro" id="IPR013154">
    <property type="entry name" value="ADH-like_N"/>
</dbReference>
<dbReference type="SUPFAM" id="SSF51735">
    <property type="entry name" value="NAD(P)-binding Rossmann-fold domains"/>
    <property type="match status" value="1"/>
</dbReference>